<dbReference type="Proteomes" id="UP000572680">
    <property type="component" value="Unassembled WGS sequence"/>
</dbReference>
<reference evidence="2 3" key="1">
    <citation type="submission" date="2020-08" db="EMBL/GenBank/DDBJ databases">
        <title>Genomic Encyclopedia of Type Strains, Phase IV (KMG-IV): sequencing the most valuable type-strain genomes for metagenomic binning, comparative biology and taxonomic classification.</title>
        <authorList>
            <person name="Goeker M."/>
        </authorList>
    </citation>
    <scope>NUCLEOTIDE SEQUENCE [LARGE SCALE GENOMIC DNA]</scope>
    <source>
        <strain evidence="2 3">DSM 44197</strain>
    </source>
</reference>
<keyword evidence="3" id="KW-1185">Reference proteome</keyword>
<dbReference type="Pfam" id="PF17765">
    <property type="entry name" value="MLTR_LBD"/>
    <property type="match status" value="1"/>
</dbReference>
<organism evidence="2 3">
    <name type="scientific">Actinomadura namibiensis</name>
    <dbReference type="NCBI Taxonomy" id="182080"/>
    <lineage>
        <taxon>Bacteria</taxon>
        <taxon>Bacillati</taxon>
        <taxon>Actinomycetota</taxon>
        <taxon>Actinomycetes</taxon>
        <taxon>Streptosporangiales</taxon>
        <taxon>Thermomonosporaceae</taxon>
        <taxon>Actinomadura</taxon>
    </lineage>
</organism>
<dbReference type="InterPro" id="IPR001387">
    <property type="entry name" value="Cro/C1-type_HTH"/>
</dbReference>
<dbReference type="InterPro" id="IPR010982">
    <property type="entry name" value="Lambda_DNA-bd_dom_sf"/>
</dbReference>
<dbReference type="PANTHER" id="PTHR35010:SF2">
    <property type="entry name" value="BLL4672 PROTEIN"/>
    <property type="match status" value="1"/>
</dbReference>
<evidence type="ECO:0000313" key="2">
    <source>
        <dbReference type="EMBL" id="MBA8954243.1"/>
    </source>
</evidence>
<dbReference type="PROSITE" id="PS50943">
    <property type="entry name" value="HTH_CROC1"/>
    <property type="match status" value="1"/>
</dbReference>
<comment type="caution">
    <text evidence="2">The sequence shown here is derived from an EMBL/GenBank/DDBJ whole genome shotgun (WGS) entry which is preliminary data.</text>
</comment>
<gene>
    <name evidence="2" type="ORF">HNR61_005897</name>
</gene>
<evidence type="ECO:0000259" key="1">
    <source>
        <dbReference type="PROSITE" id="PS50943"/>
    </source>
</evidence>
<dbReference type="SMART" id="SM00530">
    <property type="entry name" value="HTH_XRE"/>
    <property type="match status" value="1"/>
</dbReference>
<feature type="domain" description="HTH cro/C1-type" evidence="1">
    <location>
        <begin position="34"/>
        <end position="81"/>
    </location>
</feature>
<name>A0A7W3LTX4_ACTNM</name>
<proteinExistence type="predicted"/>
<dbReference type="CDD" id="cd00093">
    <property type="entry name" value="HTH_XRE"/>
    <property type="match status" value="1"/>
</dbReference>
<dbReference type="Pfam" id="PF13560">
    <property type="entry name" value="HTH_31"/>
    <property type="match status" value="1"/>
</dbReference>
<dbReference type="RefSeq" id="WP_182846338.1">
    <property type="nucleotide sequence ID" value="NZ_BAAALP010000062.1"/>
</dbReference>
<accession>A0A7W3LTX4</accession>
<dbReference type="EMBL" id="JACJIA010000008">
    <property type="protein sequence ID" value="MBA8954243.1"/>
    <property type="molecule type" value="Genomic_DNA"/>
</dbReference>
<dbReference type="PANTHER" id="PTHR35010">
    <property type="entry name" value="BLL4672 PROTEIN-RELATED"/>
    <property type="match status" value="1"/>
</dbReference>
<sequence length="286" mass="31372">MSDNELGTFLRLRRESVTPAEVGLPTGPRRRTPGLRRAELATLAGISVEYLTRLEQGRDRNPSLQVLAAIADALRLSHEERMHLLFATKHAGGKTSLLTCPAAVPPTLRPRATVLALLERLEPTPAVVVNRLNDLIAYTSGYERLVRPLGILDGERPNLVRYVFANPRSREVFPDWEWVATQQAAVLKDDAVRIDEHAAALAQELTLVAGKVFTERVAAAAAFAARSGTQRIAHPEGELRLAFESLALPDTDGQELVVYLPDDEATARALDRITGRRPGTLRMVTA</sequence>
<dbReference type="AlphaFoldDB" id="A0A7W3LTX4"/>
<dbReference type="GO" id="GO:0003677">
    <property type="term" value="F:DNA binding"/>
    <property type="evidence" value="ECO:0007669"/>
    <property type="project" value="InterPro"/>
</dbReference>
<dbReference type="SUPFAM" id="SSF47413">
    <property type="entry name" value="lambda repressor-like DNA-binding domains"/>
    <property type="match status" value="1"/>
</dbReference>
<dbReference type="InterPro" id="IPR041413">
    <property type="entry name" value="MLTR_LBD"/>
</dbReference>
<protein>
    <submittedName>
        <fullName evidence="2">Transcriptional regulator with XRE-family HTH domain</fullName>
    </submittedName>
</protein>
<dbReference type="Gene3D" id="1.10.260.40">
    <property type="entry name" value="lambda repressor-like DNA-binding domains"/>
    <property type="match status" value="1"/>
</dbReference>
<dbReference type="Gene3D" id="3.30.450.180">
    <property type="match status" value="1"/>
</dbReference>
<evidence type="ECO:0000313" key="3">
    <source>
        <dbReference type="Proteomes" id="UP000572680"/>
    </source>
</evidence>